<dbReference type="PANTHER" id="PTHR22747">
    <property type="entry name" value="NUCLEOPLASMIN"/>
    <property type="match status" value="1"/>
</dbReference>
<evidence type="ECO:0000256" key="12">
    <source>
        <dbReference type="ARBA" id="ARBA00022884"/>
    </source>
</evidence>
<evidence type="ECO:0000256" key="8">
    <source>
        <dbReference type="ARBA" id="ARBA00022490"/>
    </source>
</evidence>
<dbReference type="PANTHER" id="PTHR22747:SF28">
    <property type="entry name" value="NUCLEOPHOSMIN"/>
    <property type="match status" value="1"/>
</dbReference>
<evidence type="ECO:0000256" key="15">
    <source>
        <dbReference type="ARBA" id="ARBA00023242"/>
    </source>
</evidence>
<keyword evidence="20" id="KW-1185">Reference proteome</keyword>
<dbReference type="GO" id="GO:0005576">
    <property type="term" value="C:extracellular region"/>
    <property type="evidence" value="ECO:0007669"/>
    <property type="project" value="UniProtKB-SubCell"/>
</dbReference>
<comment type="similarity">
    <text evidence="5">Belongs to the heparin-binding growth factors family.</text>
</comment>
<dbReference type="Proteomes" id="UP000289886">
    <property type="component" value="Unassembled WGS sequence"/>
</dbReference>
<feature type="compositionally biased region" description="Low complexity" evidence="16">
    <location>
        <begin position="146"/>
        <end position="157"/>
    </location>
</feature>
<dbReference type="Pfam" id="PF00167">
    <property type="entry name" value="FGF"/>
    <property type="match status" value="1"/>
</dbReference>
<dbReference type="GO" id="GO:0005737">
    <property type="term" value="C:cytoplasm"/>
    <property type="evidence" value="ECO:0007669"/>
    <property type="project" value="UniProtKB-SubCell"/>
</dbReference>
<dbReference type="GO" id="GO:0000056">
    <property type="term" value="P:ribosomal small subunit export from nucleus"/>
    <property type="evidence" value="ECO:0007669"/>
    <property type="project" value="TreeGrafter"/>
</dbReference>
<dbReference type="FunFam" id="2.60.120.340:FF:000007">
    <property type="entry name" value="Nucleophosmin 1a"/>
    <property type="match status" value="1"/>
</dbReference>
<evidence type="ECO:0000259" key="18">
    <source>
        <dbReference type="Pfam" id="PF16276"/>
    </source>
</evidence>
<keyword evidence="13" id="KW-0339">Growth factor</keyword>
<evidence type="ECO:0000256" key="7">
    <source>
        <dbReference type="ARBA" id="ARBA00020749"/>
    </source>
</evidence>
<dbReference type="GO" id="GO:1990904">
    <property type="term" value="C:ribonucleoprotein complex"/>
    <property type="evidence" value="ECO:0007669"/>
    <property type="project" value="TreeGrafter"/>
</dbReference>
<keyword evidence="15" id="KW-0539">Nucleus</keyword>
<evidence type="ECO:0000259" key="17">
    <source>
        <dbReference type="Pfam" id="PF03066"/>
    </source>
</evidence>
<evidence type="ECO:0000256" key="11">
    <source>
        <dbReference type="ARBA" id="ARBA00022729"/>
    </source>
</evidence>
<dbReference type="PRINTS" id="PR00262">
    <property type="entry name" value="IL1HBGF"/>
</dbReference>
<dbReference type="SUPFAM" id="SSF69203">
    <property type="entry name" value="Nucleoplasmin-like core domain"/>
    <property type="match status" value="1"/>
</dbReference>
<gene>
    <name evidence="19" type="ORF">EOD39_6248</name>
</gene>
<dbReference type="InterPro" id="IPR004301">
    <property type="entry name" value="Nucleoplasmin"/>
</dbReference>
<feature type="domain" description="Nucleophosmin C-terminal" evidence="18">
    <location>
        <begin position="260"/>
        <end position="296"/>
    </location>
</feature>
<comment type="similarity">
    <text evidence="6">Belongs to the nucleoplasmin family.</text>
</comment>
<feature type="compositionally biased region" description="Acidic residues" evidence="16">
    <location>
        <begin position="122"/>
        <end position="138"/>
    </location>
</feature>
<feature type="domain" description="Nucleoplasmin core" evidence="17">
    <location>
        <begin position="18"/>
        <end position="118"/>
    </location>
</feature>
<keyword evidence="10" id="KW-0597">Phosphoprotein</keyword>
<dbReference type="GO" id="GO:0003723">
    <property type="term" value="F:RNA binding"/>
    <property type="evidence" value="ECO:0007669"/>
    <property type="project" value="UniProtKB-KW"/>
</dbReference>
<dbReference type="FunFam" id="2.80.10.50:FF:000007">
    <property type="entry name" value="Fibroblast growth factor"/>
    <property type="match status" value="1"/>
</dbReference>
<sequence length="483" mass="54689">MAEDQENAYGLYRPQIYLFGCALKPEKKEYKFDVVDEEAEHQLCLKSICLGAEAADEFHTVEIEGLNYEGTMIKVQLAVLKPSVIPTISLGGFEITPPVTFRLKSGSGPVFISGQHFISAKEEEDDGEEEEEEEEEENNTSPVKRLSNSPSNSLPVSKKLKFDKEVEDEDNEEDDDEDEDDEEYDDDDEEEEKAEKEKGSPPKTPQKNETPGKKKSEPKSVSKQNCAPGKTGSPAVKPQPKTPCEKKEKSGATTSLSVNEVKDKLKTMVSKGHALPKSQMKFANFAKYTYKIVDQKESQQTSADFRVYVENHTRNPDDLSRKQVRIYQLYSRTTGKHVQILGKKINANGDDGGKYALLVVETETFGSHIRIKGKDTGYYICMNKRGKIIGKLNGRNQECVFVEEVLENNYTALVSAKYKGWYLGFTRKGLPKKGSRTQQNQQEVHFMKRHPKGKVDPLQEFRFTTVTKRTRRARRLKVKSNSN</sequence>
<dbReference type="GO" id="GO:0005813">
    <property type="term" value="C:centrosome"/>
    <property type="evidence" value="ECO:0007669"/>
    <property type="project" value="TreeGrafter"/>
</dbReference>
<evidence type="ECO:0000313" key="19">
    <source>
        <dbReference type="EMBL" id="RXM32288.1"/>
    </source>
</evidence>
<keyword evidence="8" id="KW-0963">Cytoplasm</keyword>
<dbReference type="SUPFAM" id="SSF50353">
    <property type="entry name" value="Cytokine"/>
    <property type="match status" value="1"/>
</dbReference>
<evidence type="ECO:0000256" key="16">
    <source>
        <dbReference type="SAM" id="MobiDB-lite"/>
    </source>
</evidence>
<name>A0A444UAU6_ACIRT</name>
<dbReference type="GO" id="GO:0005654">
    <property type="term" value="C:nucleoplasm"/>
    <property type="evidence" value="ECO:0007669"/>
    <property type="project" value="UniProtKB-SubCell"/>
</dbReference>
<comment type="caution">
    <text evidence="19">The sequence shown here is derived from an EMBL/GenBank/DDBJ whole genome shotgun (WGS) entry which is preliminary data.</text>
</comment>
<evidence type="ECO:0000256" key="14">
    <source>
        <dbReference type="ARBA" id="ARBA00023186"/>
    </source>
</evidence>
<keyword evidence="11" id="KW-0732">Signal</keyword>
<evidence type="ECO:0000256" key="9">
    <source>
        <dbReference type="ARBA" id="ARBA00022525"/>
    </source>
</evidence>
<dbReference type="GO" id="GO:0042274">
    <property type="term" value="P:ribosomal small subunit biogenesis"/>
    <property type="evidence" value="ECO:0007669"/>
    <property type="project" value="TreeGrafter"/>
</dbReference>
<dbReference type="GO" id="GO:0045944">
    <property type="term" value="P:positive regulation of transcription by RNA polymerase II"/>
    <property type="evidence" value="ECO:0007669"/>
    <property type="project" value="TreeGrafter"/>
</dbReference>
<dbReference type="GO" id="GO:0006338">
    <property type="term" value="P:chromatin remodeling"/>
    <property type="evidence" value="ECO:0007669"/>
    <property type="project" value="TreeGrafter"/>
</dbReference>
<protein>
    <recommendedName>
        <fullName evidence="7">Nucleophosmin</fullName>
    </recommendedName>
</protein>
<reference evidence="19 20" key="1">
    <citation type="submission" date="2019-01" db="EMBL/GenBank/DDBJ databases">
        <title>Draft Genome and Complete Hox-Cluster Characterization of the Sterlet Sturgeon (Acipenser ruthenus).</title>
        <authorList>
            <person name="Wei Q."/>
        </authorList>
    </citation>
    <scope>NUCLEOTIDE SEQUENCE [LARGE SCALE GENOMIC DNA]</scope>
    <source>
        <strain evidence="19">WHYD16114868_AA</strain>
        <tissue evidence="19">Blood</tissue>
    </source>
</reference>
<feature type="compositionally biased region" description="Basic and acidic residues" evidence="16">
    <location>
        <begin position="210"/>
        <end position="220"/>
    </location>
</feature>
<proteinExistence type="inferred from homology"/>
<dbReference type="Pfam" id="PF03066">
    <property type="entry name" value="Nucleoplasmin"/>
    <property type="match status" value="1"/>
</dbReference>
<dbReference type="GO" id="GO:0000055">
    <property type="term" value="P:ribosomal large subunit export from nucleus"/>
    <property type="evidence" value="ECO:0007669"/>
    <property type="project" value="TreeGrafter"/>
</dbReference>
<comment type="subcellular location">
    <subcellularLocation>
        <location evidence="1">Cytoplasm</location>
    </subcellularLocation>
    <subcellularLocation>
        <location evidence="2">Nucleus</location>
        <location evidence="2">Nucleolus</location>
    </subcellularLocation>
    <subcellularLocation>
        <location evidence="4">Nucleus</location>
        <location evidence="4">Nucleoplasm</location>
    </subcellularLocation>
    <subcellularLocation>
        <location evidence="3">Secreted</location>
    </subcellularLocation>
</comment>
<dbReference type="GO" id="GO:0042273">
    <property type="term" value="P:ribosomal large subunit biogenesis"/>
    <property type="evidence" value="ECO:0007669"/>
    <property type="project" value="TreeGrafter"/>
</dbReference>
<evidence type="ECO:0000256" key="1">
    <source>
        <dbReference type="ARBA" id="ARBA00004496"/>
    </source>
</evidence>
<keyword evidence="9" id="KW-0964">Secreted</keyword>
<feature type="compositionally biased region" description="Acidic residues" evidence="16">
    <location>
        <begin position="165"/>
        <end position="192"/>
    </location>
</feature>
<dbReference type="GO" id="GO:0042664">
    <property type="term" value="P:negative regulation of endodermal cell fate specification"/>
    <property type="evidence" value="ECO:0007669"/>
    <property type="project" value="UniProtKB-ARBA"/>
</dbReference>
<evidence type="ECO:0000256" key="10">
    <source>
        <dbReference type="ARBA" id="ARBA00022553"/>
    </source>
</evidence>
<evidence type="ECO:0000256" key="4">
    <source>
        <dbReference type="ARBA" id="ARBA00004642"/>
    </source>
</evidence>
<evidence type="ECO:0000256" key="13">
    <source>
        <dbReference type="ARBA" id="ARBA00023030"/>
    </source>
</evidence>
<accession>A0A444UAU6</accession>
<feature type="region of interest" description="Disordered" evidence="16">
    <location>
        <begin position="120"/>
        <end position="258"/>
    </location>
</feature>
<dbReference type="AlphaFoldDB" id="A0A444UAU6"/>
<dbReference type="Gene3D" id="2.80.10.50">
    <property type="match status" value="1"/>
</dbReference>
<dbReference type="Gene3D" id="2.60.120.340">
    <property type="entry name" value="Nucleoplasmin core domain"/>
    <property type="match status" value="1"/>
</dbReference>
<dbReference type="GO" id="GO:0042393">
    <property type="term" value="F:histone binding"/>
    <property type="evidence" value="ECO:0007669"/>
    <property type="project" value="TreeGrafter"/>
</dbReference>
<dbReference type="InterPro" id="IPR008996">
    <property type="entry name" value="IL1/FGF"/>
</dbReference>
<evidence type="ECO:0000256" key="3">
    <source>
        <dbReference type="ARBA" id="ARBA00004613"/>
    </source>
</evidence>
<keyword evidence="12" id="KW-0694">RNA-binding</keyword>
<dbReference type="InterPro" id="IPR002209">
    <property type="entry name" value="Fibroblast_GF_fam"/>
</dbReference>
<dbReference type="GO" id="GO:0005730">
    <property type="term" value="C:nucleolus"/>
    <property type="evidence" value="ECO:0007669"/>
    <property type="project" value="UniProtKB-SubCell"/>
</dbReference>
<dbReference type="EMBL" id="SCEB01214921">
    <property type="protein sequence ID" value="RXM32288.1"/>
    <property type="molecule type" value="Genomic_DNA"/>
</dbReference>
<dbReference type="InterPro" id="IPR036824">
    <property type="entry name" value="Nucleoplasmin_core_dom_sf"/>
</dbReference>
<evidence type="ECO:0000313" key="20">
    <source>
        <dbReference type="Proteomes" id="UP000289886"/>
    </source>
</evidence>
<evidence type="ECO:0000256" key="2">
    <source>
        <dbReference type="ARBA" id="ARBA00004604"/>
    </source>
</evidence>
<dbReference type="GO" id="GO:0010824">
    <property type="term" value="P:regulation of centrosome duplication"/>
    <property type="evidence" value="ECO:0007669"/>
    <property type="project" value="TreeGrafter"/>
</dbReference>
<dbReference type="SMART" id="SM00442">
    <property type="entry name" value="FGF"/>
    <property type="match status" value="1"/>
</dbReference>
<evidence type="ECO:0000256" key="6">
    <source>
        <dbReference type="ARBA" id="ARBA00010744"/>
    </source>
</evidence>
<dbReference type="InterPro" id="IPR024057">
    <property type="entry name" value="Nucleoplasmin_core_dom"/>
</dbReference>
<dbReference type="Pfam" id="PF16276">
    <property type="entry name" value="NPM1-C"/>
    <property type="match status" value="1"/>
</dbReference>
<dbReference type="GO" id="GO:0003682">
    <property type="term" value="F:chromatin binding"/>
    <property type="evidence" value="ECO:0007669"/>
    <property type="project" value="TreeGrafter"/>
</dbReference>
<dbReference type="InterPro" id="IPR032569">
    <property type="entry name" value="NPM1_C"/>
</dbReference>
<dbReference type="PROSITE" id="PS00247">
    <property type="entry name" value="HBGF_FGF"/>
    <property type="match status" value="1"/>
</dbReference>
<dbReference type="GO" id="GO:0008083">
    <property type="term" value="F:growth factor activity"/>
    <property type="evidence" value="ECO:0007669"/>
    <property type="project" value="UniProtKB-KW"/>
</dbReference>
<keyword evidence="14" id="KW-0143">Chaperone</keyword>
<evidence type="ECO:0000256" key="5">
    <source>
        <dbReference type="ARBA" id="ARBA00007936"/>
    </source>
</evidence>
<organism evidence="19 20">
    <name type="scientific">Acipenser ruthenus</name>
    <name type="common">Sterlet sturgeon</name>
    <dbReference type="NCBI Taxonomy" id="7906"/>
    <lineage>
        <taxon>Eukaryota</taxon>
        <taxon>Metazoa</taxon>
        <taxon>Chordata</taxon>
        <taxon>Craniata</taxon>
        <taxon>Vertebrata</taxon>
        <taxon>Euteleostomi</taxon>
        <taxon>Actinopterygii</taxon>
        <taxon>Chondrostei</taxon>
        <taxon>Acipenseriformes</taxon>
        <taxon>Acipenseridae</taxon>
        <taxon>Acipenser</taxon>
    </lineage>
</organism>